<gene>
    <name evidence="2" type="ORF">UFOPK2754_02884</name>
    <name evidence="3" type="ORF">UFOPK3139_02672</name>
</gene>
<proteinExistence type="predicted"/>
<dbReference type="PROSITE" id="PS51819">
    <property type="entry name" value="VOC"/>
    <property type="match status" value="1"/>
</dbReference>
<evidence type="ECO:0000313" key="2">
    <source>
        <dbReference type="EMBL" id="CAB4767350.1"/>
    </source>
</evidence>
<dbReference type="InterPro" id="IPR037523">
    <property type="entry name" value="VOC_core"/>
</dbReference>
<dbReference type="Pfam" id="PF13669">
    <property type="entry name" value="Glyoxalase_4"/>
    <property type="match status" value="1"/>
</dbReference>
<feature type="domain" description="VOC" evidence="1">
    <location>
        <begin position="12"/>
        <end position="153"/>
    </location>
</feature>
<name>A0A6J6V580_9ZZZZ</name>
<evidence type="ECO:0000259" key="1">
    <source>
        <dbReference type="PROSITE" id="PS51819"/>
    </source>
</evidence>
<dbReference type="Gene3D" id="3.10.180.10">
    <property type="entry name" value="2,3-Dihydroxybiphenyl 1,2-Dioxygenase, domain 1"/>
    <property type="match status" value="1"/>
</dbReference>
<accession>A0A6J6V580</accession>
<dbReference type="EMBL" id="CAEZYR010000154">
    <property type="protein sequence ID" value="CAB4767350.1"/>
    <property type="molecule type" value="Genomic_DNA"/>
</dbReference>
<dbReference type="EMBL" id="CAFABA010000149">
    <property type="protein sequence ID" value="CAB4835894.1"/>
    <property type="molecule type" value="Genomic_DNA"/>
</dbReference>
<dbReference type="AlphaFoldDB" id="A0A6J6V580"/>
<dbReference type="SUPFAM" id="SSF54593">
    <property type="entry name" value="Glyoxalase/Bleomycin resistance protein/Dihydroxybiphenyl dioxygenase"/>
    <property type="match status" value="1"/>
</dbReference>
<sequence>MGEDEVGQRFGQVVHVAYLVPDIDVAMRDWTRQLGIGPWTCIRNIELDSTYKGEPLNLLIHEALAYAGTLQIQLVQSLNDPAVDTPYRDRVTAGQWGMHHVAYFAEDVDAAVAAALQQGFGDTCEMRGGDGHRYYYLRSLESQTELWIEFLELFPMLSDIYAQGIAETAIWDGTEAFRNVDFSTFT</sequence>
<dbReference type="InterPro" id="IPR029068">
    <property type="entry name" value="Glyas_Bleomycin-R_OHBP_Dase"/>
</dbReference>
<reference evidence="2" key="1">
    <citation type="submission" date="2020-05" db="EMBL/GenBank/DDBJ databases">
        <authorList>
            <person name="Chiriac C."/>
            <person name="Salcher M."/>
            <person name="Ghai R."/>
            <person name="Kavagutti S V."/>
        </authorList>
    </citation>
    <scope>NUCLEOTIDE SEQUENCE</scope>
</reference>
<evidence type="ECO:0000313" key="3">
    <source>
        <dbReference type="EMBL" id="CAB4835894.1"/>
    </source>
</evidence>
<protein>
    <submittedName>
        <fullName evidence="2">Unannotated protein</fullName>
    </submittedName>
</protein>
<organism evidence="2">
    <name type="scientific">freshwater metagenome</name>
    <dbReference type="NCBI Taxonomy" id="449393"/>
    <lineage>
        <taxon>unclassified sequences</taxon>
        <taxon>metagenomes</taxon>
        <taxon>ecological metagenomes</taxon>
    </lineage>
</organism>